<reference evidence="4" key="1">
    <citation type="journal article" date="2017" name="Nucleic Acids Res.">
        <title>Proteogenomics produces comprehensive and highly accurate protein-coding gene annotation in a complete genome assembly of Malassezia sympodialis.</title>
        <authorList>
            <person name="Zhu Y."/>
            <person name="Engstroem P.G."/>
            <person name="Tellgren-Roth C."/>
            <person name="Baudo C.D."/>
            <person name="Kennell J.C."/>
            <person name="Sun S."/>
            <person name="Billmyre R.B."/>
            <person name="Schroeder M.S."/>
            <person name="Andersson A."/>
            <person name="Holm T."/>
            <person name="Sigurgeirsson B."/>
            <person name="Wu G."/>
            <person name="Sankaranarayanan S.R."/>
            <person name="Siddharthan R."/>
            <person name="Sanyal K."/>
            <person name="Lundeberg J."/>
            <person name="Nystedt B."/>
            <person name="Boekhout T."/>
            <person name="Dawson T.L. Jr."/>
            <person name="Heitman J."/>
            <person name="Scheynius A."/>
            <person name="Lehtioe J."/>
        </authorList>
    </citation>
    <scope>NUCLEOTIDE SEQUENCE [LARGE SCALE GENOMIC DNA]</scope>
    <source>
        <strain evidence="4">ATCC 42132</strain>
    </source>
</reference>
<dbReference type="EMBL" id="LT671823">
    <property type="protein sequence ID" value="SHO78020.1"/>
    <property type="molecule type" value="Genomic_DNA"/>
</dbReference>
<dbReference type="PANTHER" id="PTHR39597:SF1">
    <property type="entry name" value="UBA DOMAIN-CONTAINING PROTEIN RUP1"/>
    <property type="match status" value="1"/>
</dbReference>
<evidence type="ECO:0008006" key="5">
    <source>
        <dbReference type="Google" id="ProtNLM"/>
    </source>
</evidence>
<dbReference type="InterPro" id="IPR055335">
    <property type="entry name" value="Ucp6/RUP1"/>
</dbReference>
<evidence type="ECO:0000313" key="4">
    <source>
        <dbReference type="Proteomes" id="UP000186303"/>
    </source>
</evidence>
<organism evidence="3 4">
    <name type="scientific">Malassezia sympodialis (strain ATCC 42132)</name>
    <name type="common">Atopic eczema-associated yeast</name>
    <dbReference type="NCBI Taxonomy" id="1230383"/>
    <lineage>
        <taxon>Eukaryota</taxon>
        <taxon>Fungi</taxon>
        <taxon>Dikarya</taxon>
        <taxon>Basidiomycota</taxon>
        <taxon>Ustilaginomycotina</taxon>
        <taxon>Malasseziomycetes</taxon>
        <taxon>Malasseziales</taxon>
        <taxon>Malasseziaceae</taxon>
        <taxon>Malassezia</taxon>
    </lineage>
</organism>
<evidence type="ECO:0000256" key="2">
    <source>
        <dbReference type="SAM" id="MobiDB-lite"/>
    </source>
</evidence>
<gene>
    <name evidence="3" type="ORF">MSYG_2362</name>
</gene>
<keyword evidence="4" id="KW-1185">Reference proteome</keyword>
<accession>A0A1M8A6D0</accession>
<dbReference type="OrthoDB" id="443682at2759"/>
<dbReference type="VEuPathDB" id="FungiDB:MSYG_2362"/>
<dbReference type="PANTHER" id="PTHR39597">
    <property type="entry name" value="UBA DOMAIN-CONTAINING PROTEIN RUP1"/>
    <property type="match status" value="1"/>
</dbReference>
<dbReference type="Proteomes" id="UP000186303">
    <property type="component" value="Chromosome 3"/>
</dbReference>
<proteinExistence type="predicted"/>
<feature type="coiled-coil region" evidence="1">
    <location>
        <begin position="466"/>
        <end position="493"/>
    </location>
</feature>
<dbReference type="AlphaFoldDB" id="A0A1M8A6D0"/>
<dbReference type="STRING" id="1230383.A0A1M8A6D0"/>
<feature type="region of interest" description="Disordered" evidence="2">
    <location>
        <begin position="40"/>
        <end position="74"/>
    </location>
</feature>
<evidence type="ECO:0000313" key="3">
    <source>
        <dbReference type="EMBL" id="SHO78020.1"/>
    </source>
</evidence>
<keyword evidence="1" id="KW-0175">Coiled coil</keyword>
<evidence type="ECO:0000256" key="1">
    <source>
        <dbReference type="SAM" id="Coils"/>
    </source>
</evidence>
<sequence>MEAQARELQSIIQCEYEDALKCLQEAGGNMEVAMNRLLDQGGSAAPPHAGSATQPNVAEEWKPVPNTEPPSWQDAQDQDLQRAFAASMEEQARPQSVGEDDADMMRALAQSVHDQVPSSGGTMRADLLRLRSGAPVALVPSVSVYRVTSLFLQVLLATPPACDAFLSFSVPDNRTIDMEQYWAGGSPRHQRRSEDRTWSDVPVRVRPYLDIVQRVQTLITFAHATQRAAVVTGDIDAIVPSEIVLQASRNEALHVQLESYAEAVVQAWKEARAWEAERITQATRSATDAARAQFINSKSTVFQSYAAKAYDTPVPDLACPEGQPTTSITLTHTALERSVPACLWCKLAASETMDSLLITRPADVLLLNIQQQGAEDMFHIDPVLCLDPFLWSKRQGHRIDGTDECRQLQNLVSELNALEAQRKRLTEPTGFLIRPLLEQVLGYYATQDKAKHIWMQQIQDYVQQQVASLQMQQEALQTNIQDLRRHIAAQVERAAQDTSLQTVPYDLCAAIATSSTSECVYVRSEETWWCIENGTVAPCPIETWATDARGSDEDMNFVHLVYARRGAKHTGNRPELTALQQAIARDNERARSEVARAVGSTVH</sequence>
<name>A0A1M8A6D0_MALS4</name>
<dbReference type="OMA" id="SLMWDRR"/>
<protein>
    <recommendedName>
        <fullName evidence="5">UBA domain-containing protein</fullName>
    </recommendedName>
</protein>
<feature type="compositionally biased region" description="Low complexity" evidence="2">
    <location>
        <begin position="41"/>
        <end position="52"/>
    </location>
</feature>